<dbReference type="FunCoup" id="G0MVF7">
    <property type="interactions" value="1280"/>
</dbReference>
<dbReference type="Proteomes" id="UP000008068">
    <property type="component" value="Unassembled WGS sequence"/>
</dbReference>
<evidence type="ECO:0000259" key="2">
    <source>
        <dbReference type="PROSITE" id="PS50006"/>
    </source>
</evidence>
<gene>
    <name evidence="3" type="ORF">CAEBREN_13019</name>
</gene>
<dbReference type="eggNOG" id="ENOG502TGE0">
    <property type="taxonomic scope" value="Eukaryota"/>
</dbReference>
<evidence type="ECO:0000313" key="3">
    <source>
        <dbReference type="EMBL" id="EGT44849.1"/>
    </source>
</evidence>
<dbReference type="STRING" id="135651.G0MVF7"/>
<accession>G0MVF7</accession>
<dbReference type="EMBL" id="GL379814">
    <property type="protein sequence ID" value="EGT44849.1"/>
    <property type="molecule type" value="Genomic_DNA"/>
</dbReference>
<dbReference type="OMA" id="KKVCHIT"/>
<dbReference type="SUPFAM" id="SSF49879">
    <property type="entry name" value="SMAD/FHA domain"/>
    <property type="match status" value="1"/>
</dbReference>
<evidence type="ECO:0000313" key="4">
    <source>
        <dbReference type="Proteomes" id="UP000008068"/>
    </source>
</evidence>
<dbReference type="InterPro" id="IPR000253">
    <property type="entry name" value="FHA_dom"/>
</dbReference>
<evidence type="ECO:0000256" key="1">
    <source>
        <dbReference type="SAM" id="MobiDB-lite"/>
    </source>
</evidence>
<feature type="domain" description="FHA" evidence="2">
    <location>
        <begin position="26"/>
        <end position="77"/>
    </location>
</feature>
<dbReference type="InterPro" id="IPR008984">
    <property type="entry name" value="SMAD_FHA_dom_sf"/>
</dbReference>
<dbReference type="AlphaFoldDB" id="G0MVF7"/>
<dbReference type="Gene3D" id="2.60.200.20">
    <property type="match status" value="1"/>
</dbReference>
<feature type="region of interest" description="Disordered" evidence="1">
    <location>
        <begin position="180"/>
        <end position="261"/>
    </location>
</feature>
<proteinExistence type="predicted"/>
<dbReference type="PROSITE" id="PS50006">
    <property type="entry name" value="FHA_DOMAIN"/>
    <property type="match status" value="1"/>
</dbReference>
<protein>
    <recommendedName>
        <fullName evidence="2">FHA domain-containing protein</fullName>
    </recommendedName>
</protein>
<dbReference type="InParanoid" id="G0MVF7"/>
<organism evidence="4">
    <name type="scientific">Caenorhabditis brenneri</name>
    <name type="common">Nematode worm</name>
    <dbReference type="NCBI Taxonomy" id="135651"/>
    <lineage>
        <taxon>Eukaryota</taxon>
        <taxon>Metazoa</taxon>
        <taxon>Ecdysozoa</taxon>
        <taxon>Nematoda</taxon>
        <taxon>Chromadorea</taxon>
        <taxon>Rhabditida</taxon>
        <taxon>Rhabditina</taxon>
        <taxon>Rhabditomorpha</taxon>
        <taxon>Rhabditoidea</taxon>
        <taxon>Rhabditidae</taxon>
        <taxon>Peloderinae</taxon>
        <taxon>Caenorhabditis</taxon>
    </lineage>
</organism>
<name>G0MVF7_CAEBE</name>
<keyword evidence="4" id="KW-1185">Reference proteome</keyword>
<dbReference type="SMART" id="SM00240">
    <property type="entry name" value="FHA"/>
    <property type="match status" value="1"/>
</dbReference>
<dbReference type="CDD" id="cd00060">
    <property type="entry name" value="FHA"/>
    <property type="match status" value="1"/>
</dbReference>
<reference evidence="4" key="1">
    <citation type="submission" date="2011-07" db="EMBL/GenBank/DDBJ databases">
        <authorList>
            <consortium name="Caenorhabditis brenneri Sequencing and Analysis Consortium"/>
            <person name="Wilson R.K."/>
        </authorList>
    </citation>
    <scope>NUCLEOTIDE SEQUENCE [LARGE SCALE GENOMIC DNA]</scope>
    <source>
        <strain evidence="4">PB2801</strain>
    </source>
</reference>
<dbReference type="Pfam" id="PF00498">
    <property type="entry name" value="FHA"/>
    <property type="match status" value="1"/>
</dbReference>
<dbReference type="OrthoDB" id="5811052at2759"/>
<sequence length="368" mass="41048">MPISGVRVRNESGEEVHSLKVVGGVINFGRDKKVCNVVFDRLASRVSRVHASIEWNEGGVTFTDKSQEGTFINGKKVKQSKKSLGEGIYRLEIGGILMTVEVDGDELEETVLESSSPSPTRTNFHEVVVHESPISEAPTTTREDCQIMDDPNEFDNVTSISSFLPKTYNKLKRKSNASLFDDFEPRGKRGPLAPKKMNFDEEMSRQSTKGPRTRKADDSVLDGETPSKKIKTNNEKINSFFKERTSRNTESPSVESEGEMESIVNQVAALPSVSHKSDQDDDVVAEHSELHTDRGPAAPNETIKYANLIFHPPSFQRNQTTFIDPRAPNFKRFVPKSMRGDGRVSVASIRSNISFNTTIPMIDSRKIL</sequence>
<dbReference type="HOGENOM" id="CLU_761276_0_0_1"/>